<accession>A0A1Y0ER10</accession>
<evidence type="ECO:0000256" key="4">
    <source>
        <dbReference type="ARBA" id="ARBA00022833"/>
    </source>
</evidence>
<evidence type="ECO:0000313" key="6">
    <source>
        <dbReference type="EMBL" id="ARU06016.1"/>
    </source>
</evidence>
<keyword evidence="2" id="KW-0479">Metal-binding</keyword>
<reference evidence="6 7" key="1">
    <citation type="submission" date="2017-05" db="EMBL/GenBank/DDBJ databases">
        <authorList>
            <person name="Song R."/>
            <person name="Chenine A.L."/>
            <person name="Ruprecht R.M."/>
        </authorList>
    </citation>
    <scope>NUCLEOTIDE SEQUENCE [LARGE SCALE GENOMIC DNA]</scope>
    <source>
        <strain evidence="6 7">DSM 26136</strain>
    </source>
</reference>
<sequence length="280" mass="29630">MSISRFLWADHTQTDLAQRDLSQAVAVLPVAAIEQHGPHLPLSVDADLADGIVAACCTQLTAASAAPPPVLFLPTQRVGYSPEHVGFAGTLTLKASTVMALWTDIAESVQASGVRRIVLFNTHGGNVGLMDVVARDWRTRLGMLAVSLSWFNLPLRDASGADVNARFPAHEHRFGVHAGQVETAMMRALRPELVHMDRAQAFPSVTEQRAAQCPLFGDGRSAKLAWHMADLNPQGAAGNAAAATAEDGQAVVLAAGRALAQLLGEIAAWPVPGPELPRVP</sequence>
<evidence type="ECO:0000313" key="7">
    <source>
        <dbReference type="Proteomes" id="UP000196138"/>
    </source>
</evidence>
<evidence type="ECO:0000256" key="1">
    <source>
        <dbReference type="ARBA" id="ARBA00001947"/>
    </source>
</evidence>
<comment type="cofactor">
    <cofactor evidence="1">
        <name>Zn(2+)</name>
        <dbReference type="ChEBI" id="CHEBI:29105"/>
    </cofactor>
</comment>
<keyword evidence="7" id="KW-1185">Reference proteome</keyword>
<dbReference type="PANTHER" id="PTHR35005:SF1">
    <property type="entry name" value="2-AMINO-5-FORMYLAMINO-6-RIBOSYLAMINOPYRIMIDIN-4(3H)-ONE 5'-MONOPHOSPHATE DEFORMYLASE"/>
    <property type="match status" value="1"/>
</dbReference>
<dbReference type="GO" id="GO:0009231">
    <property type="term" value="P:riboflavin biosynthetic process"/>
    <property type="evidence" value="ECO:0007669"/>
    <property type="project" value="TreeGrafter"/>
</dbReference>
<dbReference type="GO" id="GO:0016811">
    <property type="term" value="F:hydrolase activity, acting on carbon-nitrogen (but not peptide) bonds, in linear amides"/>
    <property type="evidence" value="ECO:0007669"/>
    <property type="project" value="TreeGrafter"/>
</dbReference>
<dbReference type="EMBL" id="CP021455">
    <property type="protein sequence ID" value="ARU06016.1"/>
    <property type="molecule type" value="Genomic_DNA"/>
</dbReference>
<dbReference type="Gene3D" id="3.40.50.10310">
    <property type="entry name" value="Creatininase"/>
    <property type="match status" value="1"/>
</dbReference>
<evidence type="ECO:0000256" key="5">
    <source>
        <dbReference type="ARBA" id="ARBA00024029"/>
    </source>
</evidence>
<dbReference type="InterPro" id="IPR003785">
    <property type="entry name" value="Creatininase/forma_Hydrolase"/>
</dbReference>
<dbReference type="Proteomes" id="UP000196138">
    <property type="component" value="Chromosome"/>
</dbReference>
<protein>
    <submittedName>
        <fullName evidence="6">Creatininase</fullName>
    </submittedName>
</protein>
<dbReference type="AlphaFoldDB" id="A0A1Y0ER10"/>
<dbReference type="KEGG" id="cser:CCO03_16275"/>
<evidence type="ECO:0000256" key="3">
    <source>
        <dbReference type="ARBA" id="ARBA00022801"/>
    </source>
</evidence>
<keyword evidence="4" id="KW-0862">Zinc</keyword>
<dbReference type="SUPFAM" id="SSF102215">
    <property type="entry name" value="Creatininase"/>
    <property type="match status" value="1"/>
</dbReference>
<dbReference type="Pfam" id="PF02633">
    <property type="entry name" value="Creatininase"/>
    <property type="match status" value="1"/>
</dbReference>
<dbReference type="OrthoDB" id="9801445at2"/>
<name>A0A1Y0ER10_9BURK</name>
<comment type="similarity">
    <text evidence="5">Belongs to the creatininase superfamily.</text>
</comment>
<keyword evidence="3" id="KW-0378">Hydrolase</keyword>
<organism evidence="6 7">
    <name type="scientific">Comamonas serinivorans</name>
    <dbReference type="NCBI Taxonomy" id="1082851"/>
    <lineage>
        <taxon>Bacteria</taxon>
        <taxon>Pseudomonadati</taxon>
        <taxon>Pseudomonadota</taxon>
        <taxon>Betaproteobacteria</taxon>
        <taxon>Burkholderiales</taxon>
        <taxon>Comamonadaceae</taxon>
        <taxon>Comamonas</taxon>
    </lineage>
</organism>
<gene>
    <name evidence="6" type="ORF">CCO03_16275</name>
</gene>
<dbReference type="GO" id="GO:0046872">
    <property type="term" value="F:metal ion binding"/>
    <property type="evidence" value="ECO:0007669"/>
    <property type="project" value="UniProtKB-KW"/>
</dbReference>
<dbReference type="RefSeq" id="WP_087282740.1">
    <property type="nucleotide sequence ID" value="NZ_CP021455.1"/>
</dbReference>
<dbReference type="PANTHER" id="PTHR35005">
    <property type="entry name" value="3-DEHYDRO-SCYLLO-INOSOSE HYDROLASE"/>
    <property type="match status" value="1"/>
</dbReference>
<proteinExistence type="inferred from homology"/>
<evidence type="ECO:0000256" key="2">
    <source>
        <dbReference type="ARBA" id="ARBA00022723"/>
    </source>
</evidence>
<dbReference type="InterPro" id="IPR024087">
    <property type="entry name" value="Creatininase-like_sf"/>
</dbReference>